<keyword evidence="2" id="KW-1185">Reference proteome</keyword>
<name>A0AAV5KID8_9ROSI</name>
<accession>A0AAV5KID8</accession>
<comment type="caution">
    <text evidence="1">The sequence shown here is derived from an EMBL/GenBank/DDBJ whole genome shotgun (WGS) entry which is preliminary data.</text>
</comment>
<dbReference type="Proteomes" id="UP001054252">
    <property type="component" value="Unassembled WGS sequence"/>
</dbReference>
<evidence type="ECO:0000313" key="2">
    <source>
        <dbReference type="Proteomes" id="UP001054252"/>
    </source>
</evidence>
<dbReference type="AlphaFoldDB" id="A0AAV5KID8"/>
<proteinExistence type="predicted"/>
<evidence type="ECO:0000313" key="1">
    <source>
        <dbReference type="EMBL" id="GKV24372.1"/>
    </source>
</evidence>
<protein>
    <submittedName>
        <fullName evidence="1">Uncharacterized protein</fullName>
    </submittedName>
</protein>
<organism evidence="1 2">
    <name type="scientific">Rubroshorea leprosula</name>
    <dbReference type="NCBI Taxonomy" id="152421"/>
    <lineage>
        <taxon>Eukaryota</taxon>
        <taxon>Viridiplantae</taxon>
        <taxon>Streptophyta</taxon>
        <taxon>Embryophyta</taxon>
        <taxon>Tracheophyta</taxon>
        <taxon>Spermatophyta</taxon>
        <taxon>Magnoliopsida</taxon>
        <taxon>eudicotyledons</taxon>
        <taxon>Gunneridae</taxon>
        <taxon>Pentapetalae</taxon>
        <taxon>rosids</taxon>
        <taxon>malvids</taxon>
        <taxon>Malvales</taxon>
        <taxon>Dipterocarpaceae</taxon>
        <taxon>Rubroshorea</taxon>
    </lineage>
</organism>
<sequence>MHLLQLHASTQVWIVWIPRKFSKCGVLKPIFCHLHKQPASRVQHQLPFTSKVQNSLVSVTSSKPGSIIGVTVPACYNRRQAVFRDLVFCDPEKDEKFLIRWKKMERMRMLESLQESEVGGGRNEEEW</sequence>
<gene>
    <name evidence="1" type="ORF">SLEP1_g33991</name>
</gene>
<reference evidence="1 2" key="1">
    <citation type="journal article" date="2021" name="Commun. Biol.">
        <title>The genome of Shorea leprosula (Dipterocarpaceae) highlights the ecological relevance of drought in aseasonal tropical rainforests.</title>
        <authorList>
            <person name="Ng K.K.S."/>
            <person name="Kobayashi M.J."/>
            <person name="Fawcett J.A."/>
            <person name="Hatakeyama M."/>
            <person name="Paape T."/>
            <person name="Ng C.H."/>
            <person name="Ang C.C."/>
            <person name="Tnah L.H."/>
            <person name="Lee C.T."/>
            <person name="Nishiyama T."/>
            <person name="Sese J."/>
            <person name="O'Brien M.J."/>
            <person name="Copetti D."/>
            <person name="Mohd Noor M.I."/>
            <person name="Ong R.C."/>
            <person name="Putra M."/>
            <person name="Sireger I.Z."/>
            <person name="Indrioko S."/>
            <person name="Kosugi Y."/>
            <person name="Izuno A."/>
            <person name="Isagi Y."/>
            <person name="Lee S.L."/>
            <person name="Shimizu K.K."/>
        </authorList>
    </citation>
    <scope>NUCLEOTIDE SEQUENCE [LARGE SCALE GENOMIC DNA]</scope>
    <source>
        <strain evidence="1">214</strain>
    </source>
</reference>
<dbReference type="EMBL" id="BPVZ01000065">
    <property type="protein sequence ID" value="GKV24372.1"/>
    <property type="molecule type" value="Genomic_DNA"/>
</dbReference>